<accession>F0V3F2</accession>
<dbReference type="RefSeq" id="WP_013608981.1">
    <property type="nucleotide sequence ID" value="NC_015153.1"/>
</dbReference>
<protein>
    <submittedName>
        <fullName evidence="1">Uncharacterized protein</fullName>
    </submittedName>
</protein>
<name>F0V3F2_MYCS3</name>
<proteinExistence type="predicted"/>
<reference evidence="1 2" key="1">
    <citation type="journal article" date="2011" name="J. Bacteriol.">
        <title>Complete genome sequence of the hemotrophic Mycoplasma suis strain KI3806.</title>
        <authorList>
            <person name="Oehlerking J."/>
            <person name="Kube M."/>
            <person name="Felder K.M."/>
            <person name="Matter D."/>
            <person name="Wittenbrink M.M."/>
            <person name="Schwarzenbach S."/>
            <person name="Kramer M.M."/>
            <person name="Hoelzle K."/>
            <person name="Hoelzle L.E."/>
        </authorList>
    </citation>
    <scope>NUCLEOTIDE SEQUENCE [LARGE SCALE GENOMIC DNA]</scope>
    <source>
        <strain evidence="2">KI_3806</strain>
    </source>
</reference>
<dbReference type="Proteomes" id="UP000008645">
    <property type="component" value="Chromosome"/>
</dbReference>
<dbReference type="KEGG" id="msk:MSUIS_02810"/>
<sequence>MIQNIQSEDERKNERIPYLSSLGGEVTFYVSGLDCKGINKNFSIEKDEQLKKVFDYRNEEKLKNNQESIKLLANGEGLAILSCHQN</sequence>
<gene>
    <name evidence="1" type="ORF">MSUIS_02810</name>
</gene>
<organism evidence="1 2">
    <name type="scientific">Mycoplasma suis (strain KI_3806)</name>
    <dbReference type="NCBI Taxonomy" id="708248"/>
    <lineage>
        <taxon>Bacteria</taxon>
        <taxon>Bacillati</taxon>
        <taxon>Mycoplasmatota</taxon>
        <taxon>Mollicutes</taxon>
        <taxon>Mycoplasmataceae</taxon>
        <taxon>Mycoplasma</taxon>
    </lineage>
</organism>
<dbReference type="AlphaFoldDB" id="F0V3F2"/>
<dbReference type="HOGENOM" id="CLU_2494611_0_0_14"/>
<evidence type="ECO:0000313" key="1">
    <source>
        <dbReference type="EMBL" id="CBZ40374.1"/>
    </source>
</evidence>
<dbReference type="EMBL" id="FQ790233">
    <property type="protein sequence ID" value="CBZ40374.1"/>
    <property type="molecule type" value="Genomic_DNA"/>
</dbReference>
<evidence type="ECO:0000313" key="2">
    <source>
        <dbReference type="Proteomes" id="UP000008645"/>
    </source>
</evidence>